<reference evidence="1 2" key="1">
    <citation type="submission" date="2020-08" db="EMBL/GenBank/DDBJ databases">
        <title>Genomic Encyclopedia of Type Strains, Phase IV (KMG-IV): sequencing the most valuable type-strain genomes for metagenomic binning, comparative biology and taxonomic classification.</title>
        <authorList>
            <person name="Goeker M."/>
        </authorList>
    </citation>
    <scope>NUCLEOTIDE SEQUENCE [LARGE SCALE GENOMIC DNA]</scope>
    <source>
        <strain evidence="1 2">DSM 44197</strain>
    </source>
</reference>
<dbReference type="InterPro" id="IPR023393">
    <property type="entry name" value="START-like_dom_sf"/>
</dbReference>
<dbReference type="EMBL" id="JACJIA010000018">
    <property type="protein sequence ID" value="MBA8956773.1"/>
    <property type="molecule type" value="Genomic_DNA"/>
</dbReference>
<evidence type="ECO:0000313" key="1">
    <source>
        <dbReference type="EMBL" id="MBA8956773.1"/>
    </source>
</evidence>
<gene>
    <name evidence="1" type="ORF">HNR61_008463</name>
</gene>
<organism evidence="1 2">
    <name type="scientific">Actinomadura namibiensis</name>
    <dbReference type="NCBI Taxonomy" id="182080"/>
    <lineage>
        <taxon>Bacteria</taxon>
        <taxon>Bacillati</taxon>
        <taxon>Actinomycetota</taxon>
        <taxon>Actinomycetes</taxon>
        <taxon>Streptosporangiales</taxon>
        <taxon>Thermomonosporaceae</taxon>
        <taxon>Actinomadura</taxon>
    </lineage>
</organism>
<dbReference type="Pfam" id="PF10604">
    <property type="entry name" value="Polyketide_cyc2"/>
    <property type="match status" value="1"/>
</dbReference>
<dbReference type="SUPFAM" id="SSF55961">
    <property type="entry name" value="Bet v1-like"/>
    <property type="match status" value="1"/>
</dbReference>
<accession>A0A7W3QRW1</accession>
<proteinExistence type="predicted"/>
<name>A0A7W3QRW1_ACTNM</name>
<dbReference type="RefSeq" id="WP_182848664.1">
    <property type="nucleotide sequence ID" value="NZ_BAAALP010000075.1"/>
</dbReference>
<dbReference type="Proteomes" id="UP000572680">
    <property type="component" value="Unassembled WGS sequence"/>
</dbReference>
<dbReference type="AlphaFoldDB" id="A0A7W3QRW1"/>
<sequence>MEYEAEREMPADSRTVFGVAADVGTMERWLPQGIDVRRIATDLVEGEADGDEVLMRAVPDQLRLEWGLHGRPDYTGWIQVMDRADGASTVVAHLSFLGGQPEASGATRDREATQRLLERSLDRLADLVGQQAARTAR</sequence>
<keyword evidence="2" id="KW-1185">Reference proteome</keyword>
<dbReference type="Gene3D" id="3.30.530.20">
    <property type="match status" value="1"/>
</dbReference>
<comment type="caution">
    <text evidence="1">The sequence shown here is derived from an EMBL/GenBank/DDBJ whole genome shotgun (WGS) entry which is preliminary data.</text>
</comment>
<dbReference type="InterPro" id="IPR019587">
    <property type="entry name" value="Polyketide_cyclase/dehydratase"/>
</dbReference>
<evidence type="ECO:0000313" key="2">
    <source>
        <dbReference type="Proteomes" id="UP000572680"/>
    </source>
</evidence>
<protein>
    <submittedName>
        <fullName evidence="1">Uncharacterized protein YndB with AHSA1/START domain</fullName>
    </submittedName>
</protein>